<feature type="compositionally biased region" description="Basic and acidic residues" evidence="1">
    <location>
        <begin position="89"/>
        <end position="102"/>
    </location>
</feature>
<dbReference type="EMBL" id="BTSY01000004">
    <property type="protein sequence ID" value="GMT22874.1"/>
    <property type="molecule type" value="Genomic_DNA"/>
</dbReference>
<keyword evidence="3" id="KW-1185">Reference proteome</keyword>
<evidence type="ECO:0000313" key="3">
    <source>
        <dbReference type="Proteomes" id="UP001432322"/>
    </source>
</evidence>
<protein>
    <submittedName>
        <fullName evidence="2">Uncharacterized protein</fullName>
    </submittedName>
</protein>
<feature type="compositionally biased region" description="Basic residues" evidence="1">
    <location>
        <begin position="36"/>
        <end position="55"/>
    </location>
</feature>
<feature type="non-terminal residue" evidence="2">
    <location>
        <position position="141"/>
    </location>
</feature>
<proteinExistence type="predicted"/>
<sequence>MRGKRVKNVVDEFKGHVSHFDAPLEVVNPFAVKRADGHRRRGRGRKNCHGERKHTRREERQEDEEECEEREEKEPKIDIEILPDFVNEDTEKNEIEENKEESAPSSDQSGQFEEIDKKIEEEEEETGDELRGEEERDEKKE</sequence>
<accession>A0AAV5VWV5</accession>
<feature type="compositionally biased region" description="Basic and acidic residues" evidence="1">
    <location>
        <begin position="128"/>
        <end position="141"/>
    </location>
</feature>
<name>A0AAV5VWV5_9BILA</name>
<evidence type="ECO:0000256" key="1">
    <source>
        <dbReference type="SAM" id="MobiDB-lite"/>
    </source>
</evidence>
<reference evidence="2" key="1">
    <citation type="submission" date="2023-10" db="EMBL/GenBank/DDBJ databases">
        <title>Genome assembly of Pristionchus species.</title>
        <authorList>
            <person name="Yoshida K."/>
            <person name="Sommer R.J."/>
        </authorList>
    </citation>
    <scope>NUCLEOTIDE SEQUENCE</scope>
    <source>
        <strain evidence="2">RS5133</strain>
    </source>
</reference>
<dbReference type="Proteomes" id="UP001432322">
    <property type="component" value="Unassembled WGS sequence"/>
</dbReference>
<dbReference type="AlphaFoldDB" id="A0AAV5VWV5"/>
<feature type="region of interest" description="Disordered" evidence="1">
    <location>
        <begin position="29"/>
        <end position="141"/>
    </location>
</feature>
<evidence type="ECO:0000313" key="2">
    <source>
        <dbReference type="EMBL" id="GMT22874.1"/>
    </source>
</evidence>
<gene>
    <name evidence="2" type="ORF">PFISCL1PPCAC_14171</name>
</gene>
<organism evidence="2 3">
    <name type="scientific">Pristionchus fissidentatus</name>
    <dbReference type="NCBI Taxonomy" id="1538716"/>
    <lineage>
        <taxon>Eukaryota</taxon>
        <taxon>Metazoa</taxon>
        <taxon>Ecdysozoa</taxon>
        <taxon>Nematoda</taxon>
        <taxon>Chromadorea</taxon>
        <taxon>Rhabditida</taxon>
        <taxon>Rhabditina</taxon>
        <taxon>Diplogasteromorpha</taxon>
        <taxon>Diplogasteroidea</taxon>
        <taxon>Neodiplogasteridae</taxon>
        <taxon>Pristionchus</taxon>
    </lineage>
</organism>
<comment type="caution">
    <text evidence="2">The sequence shown here is derived from an EMBL/GenBank/DDBJ whole genome shotgun (WGS) entry which is preliminary data.</text>
</comment>
<feature type="compositionally biased region" description="Basic and acidic residues" evidence="1">
    <location>
        <begin position="70"/>
        <end position="79"/>
    </location>
</feature>